<dbReference type="Proteomes" id="UP000027730">
    <property type="component" value="Unassembled WGS sequence"/>
</dbReference>
<keyword evidence="2" id="KW-1185">Reference proteome</keyword>
<organism evidence="1 2">
    <name type="scientific">Aureobasidium namibiae CBS 147.97</name>
    <dbReference type="NCBI Taxonomy" id="1043004"/>
    <lineage>
        <taxon>Eukaryota</taxon>
        <taxon>Fungi</taxon>
        <taxon>Dikarya</taxon>
        <taxon>Ascomycota</taxon>
        <taxon>Pezizomycotina</taxon>
        <taxon>Dothideomycetes</taxon>
        <taxon>Dothideomycetidae</taxon>
        <taxon>Dothideales</taxon>
        <taxon>Saccotheciaceae</taxon>
        <taxon>Aureobasidium</taxon>
    </lineage>
</organism>
<dbReference type="AlphaFoldDB" id="A0A074X168"/>
<accession>A0A074X168</accession>
<dbReference type="STRING" id="1043004.A0A074X168"/>
<dbReference type="RefSeq" id="XP_013432208.1">
    <property type="nucleotide sequence ID" value="XM_013576754.1"/>
</dbReference>
<dbReference type="EMBL" id="KL584702">
    <property type="protein sequence ID" value="KEQ77524.1"/>
    <property type="molecule type" value="Genomic_DNA"/>
</dbReference>
<protein>
    <recommendedName>
        <fullName evidence="3">Peroxisomal membrane protein Pex17</fullName>
    </recommendedName>
</protein>
<dbReference type="OrthoDB" id="2357318at2759"/>
<dbReference type="GeneID" id="25414473"/>
<proteinExistence type="predicted"/>
<evidence type="ECO:0008006" key="3">
    <source>
        <dbReference type="Google" id="ProtNLM"/>
    </source>
</evidence>
<dbReference type="PANTHER" id="PTHR39214">
    <property type="entry name" value="MICROBODY (PEROXISOME) BIOGENESIS PROTEIN PEROXIN 8 (EUROFUNG)"/>
    <property type="match status" value="1"/>
</dbReference>
<dbReference type="PANTHER" id="PTHR39214:SF1">
    <property type="entry name" value="MICROBODY (PEROXISOME) BIOGENESIS PROTEIN PEROXIN 8 (EUROFUNG)"/>
    <property type="match status" value="1"/>
</dbReference>
<dbReference type="HOGENOM" id="CLU_016177_0_0_1"/>
<gene>
    <name evidence="1" type="ORF">M436DRAFT_68714</name>
</gene>
<evidence type="ECO:0000313" key="2">
    <source>
        <dbReference type="Proteomes" id="UP000027730"/>
    </source>
</evidence>
<dbReference type="InterPro" id="IPR055334">
    <property type="entry name" value="PEX8-like"/>
</dbReference>
<reference evidence="1 2" key="1">
    <citation type="journal article" date="2014" name="BMC Genomics">
        <title>Genome sequencing of four Aureobasidium pullulans varieties: biotechnological potential, stress tolerance, and description of new species.</title>
        <authorList>
            <person name="Gostin Ar C."/>
            <person name="Ohm R.A."/>
            <person name="Kogej T."/>
            <person name="Sonjak S."/>
            <person name="Turk M."/>
            <person name="Zajc J."/>
            <person name="Zalar P."/>
            <person name="Grube M."/>
            <person name="Sun H."/>
            <person name="Han J."/>
            <person name="Sharma A."/>
            <person name="Chiniquy J."/>
            <person name="Ngan C.Y."/>
            <person name="Lipzen A."/>
            <person name="Barry K."/>
            <person name="Grigoriev I.V."/>
            <person name="Gunde-Cimerman N."/>
        </authorList>
    </citation>
    <scope>NUCLEOTIDE SEQUENCE [LARGE SCALE GENOMIC DNA]</scope>
    <source>
        <strain evidence="1 2">CBS 147.97</strain>
    </source>
</reference>
<evidence type="ECO:0000313" key="1">
    <source>
        <dbReference type="EMBL" id="KEQ77524.1"/>
    </source>
</evidence>
<sequence length="699" mass="77091">MSIDRLLSTLLRYLQSTSDQHDTRRLLGTAASLLTTLNNPLNITLLTSQLLSAPALWSRPNALTSSLTFMTVFHSAAIKCHQRELAQHDIQESPSSMRPHVESHLPLNDWITAVLKGADQHSAPDHHLLAIGGLIVGLTTHDNQSMSSNISYTLRSAFVKAVNLALLEAPAADDAAHGAICLALNHAFTHLSHVDRSTLDYDRLLPVLMTSTFHSPHGLRSGCFLSAADADLQQVSTQQFNWPSESPSYQQIDSIIKGPLVSSLGPLSRLIAHTIHHVHDPWLVLSAVEDLSDFSKRLGTQWKQNKLSEIDASEENVFLHEEARTSTVPTLWRLLRSTLFAIVIILRSATGRVVGDVALAAHNNAPHMAQAILHSLRSLSFVFSRLGNVSFSQYTFTYLASIDILSNYPDHSSTFLDSIAPSELGHIPSHPFERNLDLFFLNTAEHFALVLSSRQNEDLLLAAASPYLVTAGNSNLLPIFEAAHSVTLSVFSAPQNVDLAAKHLPFYVDALFRVFPHNLSARQFRLAFKNLIKVVSPPSRIAVTQPILAATLLDLVHERAIHAPNTALPPTYVPLSANTPELESIAPSAIPDLSEQAVLILTLIDSFPCLSLVLLEEWLPMTATATQMVTDPVMREYCRKHFWETLIGGEMDPERSQICVRWWTSRGGRESLLEVDDSENDELVMSGALGEHEKIMAKL</sequence>
<dbReference type="Pfam" id="PF26001">
    <property type="entry name" value="Pex8"/>
    <property type="match status" value="1"/>
</dbReference>
<name>A0A074X168_9PEZI</name>